<gene>
    <name evidence="1" type="ORF">BAZ10_04120</name>
</gene>
<evidence type="ECO:0000313" key="2">
    <source>
        <dbReference type="Proteomes" id="UP000190813"/>
    </source>
</evidence>
<proteinExistence type="predicted"/>
<dbReference type="Proteomes" id="UP000190813">
    <property type="component" value="Unassembled WGS sequence"/>
</dbReference>
<dbReference type="Pfam" id="PF09697">
    <property type="entry name" value="Porph_ging"/>
    <property type="match status" value="1"/>
</dbReference>
<dbReference type="NCBIfam" id="TIGR01200">
    <property type="entry name" value="GLPGLI"/>
    <property type="match status" value="1"/>
</dbReference>
<evidence type="ECO:0000313" key="1">
    <source>
        <dbReference type="EMBL" id="OPC65226.1"/>
    </source>
</evidence>
<sequence>MNRKITLFIFLLIINQYFTQNIKEENINRFTYELAYKIDSTDLGDVRKELFFLDVLGKESRFASKNKLMKDSVIYSVAVTNDATAALAMMGRMKTKFNYNIYTNPDKQEQMIVETIGMKNYKYQFPLSKMNWKIEDEVKKIGVYNCQKATLEIGGRNWTAWFTPDIPLNFGPYKFQGLPGLIVSVSDEKSHYSFMLQGNKKEKVLFSPLTIQRVTEIKPKDLAKLRENANGVGVFNMSGFQLSPEMQREAEKRLKEREKKENNLLELKPFEVF</sequence>
<dbReference type="InterPro" id="IPR005901">
    <property type="entry name" value="GLPGLI"/>
</dbReference>
<name>A0A1T3ML35_9FLAO</name>
<comment type="caution">
    <text evidence="1">The sequence shown here is derived from an EMBL/GenBank/DDBJ whole genome shotgun (WGS) entry which is preliminary data.</text>
</comment>
<keyword evidence="2" id="KW-1185">Reference proteome</keyword>
<dbReference type="RefSeq" id="WP_078771963.1">
    <property type="nucleotide sequence ID" value="NZ_CBCSBR010000002.1"/>
</dbReference>
<organism evidence="1 2">
    <name type="scientific">Elizabethkingia occulta</name>
    <dbReference type="NCBI Taxonomy" id="1867263"/>
    <lineage>
        <taxon>Bacteria</taxon>
        <taxon>Pseudomonadati</taxon>
        <taxon>Bacteroidota</taxon>
        <taxon>Flavobacteriia</taxon>
        <taxon>Flavobacteriales</taxon>
        <taxon>Weeksellaceae</taxon>
        <taxon>Elizabethkingia</taxon>
    </lineage>
</organism>
<dbReference type="AlphaFoldDB" id="A0A1T3ML35"/>
<accession>A0A1T3ML35</accession>
<reference evidence="1 2" key="1">
    <citation type="submission" date="2016-06" db="EMBL/GenBank/DDBJ databases">
        <title>Revisiting the taxonomy of the Elizabethkingia Genus based on Whole-Genome Sequencing, Optical Mapping, and MALDI-TOF.</title>
        <authorList>
            <person name="Nicholson A.C."/>
        </authorList>
    </citation>
    <scope>NUCLEOTIDE SEQUENCE [LARGE SCALE GENOMIC DNA]</scope>
    <source>
        <strain evidence="1 2">G4070</strain>
    </source>
</reference>
<dbReference type="EMBL" id="MAHX01000015">
    <property type="protein sequence ID" value="OPC65226.1"/>
    <property type="molecule type" value="Genomic_DNA"/>
</dbReference>
<protein>
    <submittedName>
        <fullName evidence="1">GLPGLI family protein</fullName>
    </submittedName>
</protein>